<dbReference type="AlphaFoldDB" id="A0A6G4TWC7"/>
<dbReference type="InterPro" id="IPR003736">
    <property type="entry name" value="PAAI_dom"/>
</dbReference>
<dbReference type="Proteomes" id="UP000481583">
    <property type="component" value="Unassembled WGS sequence"/>
</dbReference>
<comment type="caution">
    <text evidence="4">The sequence shown here is derived from an EMBL/GenBank/DDBJ whole genome shotgun (WGS) entry which is preliminary data.</text>
</comment>
<dbReference type="GO" id="GO:0061522">
    <property type="term" value="F:1,4-dihydroxy-2-naphthoyl-CoA thioesterase activity"/>
    <property type="evidence" value="ECO:0007669"/>
    <property type="project" value="TreeGrafter"/>
</dbReference>
<dbReference type="Pfam" id="PF03061">
    <property type="entry name" value="4HBT"/>
    <property type="match status" value="1"/>
</dbReference>
<evidence type="ECO:0000313" key="5">
    <source>
        <dbReference type="Proteomes" id="UP000481583"/>
    </source>
</evidence>
<dbReference type="RefSeq" id="WP_165232556.1">
    <property type="nucleotide sequence ID" value="NZ_JAAKZV010000013.1"/>
</dbReference>
<name>A0A6G4TWC7_9ACTN</name>
<proteinExistence type="inferred from homology"/>
<gene>
    <name evidence="4" type="ORF">G5C51_05425</name>
</gene>
<dbReference type="GO" id="GO:0005829">
    <property type="term" value="C:cytosol"/>
    <property type="evidence" value="ECO:0007669"/>
    <property type="project" value="TreeGrafter"/>
</dbReference>
<feature type="domain" description="Thioesterase" evidence="3">
    <location>
        <begin position="50"/>
        <end position="122"/>
    </location>
</feature>
<keyword evidence="5" id="KW-1185">Reference proteome</keyword>
<dbReference type="CDD" id="cd03443">
    <property type="entry name" value="PaaI_thioesterase"/>
    <property type="match status" value="1"/>
</dbReference>
<reference evidence="4 5" key="1">
    <citation type="submission" date="2020-02" db="EMBL/GenBank/DDBJ databases">
        <title>Whole-genome analyses of novel actinobacteria.</title>
        <authorList>
            <person name="Sahin N."/>
        </authorList>
    </citation>
    <scope>NUCLEOTIDE SEQUENCE [LARGE SCALE GENOMIC DNA]</scope>
    <source>
        <strain evidence="4 5">A7024</strain>
    </source>
</reference>
<evidence type="ECO:0000259" key="3">
    <source>
        <dbReference type="Pfam" id="PF03061"/>
    </source>
</evidence>
<protein>
    <submittedName>
        <fullName evidence="4">PaaI family thioesterase</fullName>
    </submittedName>
</protein>
<organism evidence="4 5">
    <name type="scientific">Streptomyces coryli</name>
    <dbReference type="NCBI Taxonomy" id="1128680"/>
    <lineage>
        <taxon>Bacteria</taxon>
        <taxon>Bacillati</taxon>
        <taxon>Actinomycetota</taxon>
        <taxon>Actinomycetes</taxon>
        <taxon>Kitasatosporales</taxon>
        <taxon>Streptomycetaceae</taxon>
        <taxon>Streptomyces</taxon>
    </lineage>
</organism>
<dbReference type="NCBIfam" id="TIGR00369">
    <property type="entry name" value="unchar_dom_1"/>
    <property type="match status" value="1"/>
</dbReference>
<keyword evidence="2" id="KW-0378">Hydrolase</keyword>
<dbReference type="EMBL" id="JAAKZV010000013">
    <property type="protein sequence ID" value="NGN63347.1"/>
    <property type="molecule type" value="Genomic_DNA"/>
</dbReference>
<sequence>MTSDATPKPADLLAAMPFAARLGMDLTEATSERTTGTLPWSADLCTAGDTLHGGALMALADTVGAVCAFLNLPEGASTSTVESKTNFFRPVRSGRARAVARPLHVGRGFIVVQTDVYDADGRAVGQTTQTQTVRGA</sequence>
<dbReference type="InterPro" id="IPR029069">
    <property type="entry name" value="HotDog_dom_sf"/>
</dbReference>
<dbReference type="SUPFAM" id="SSF54637">
    <property type="entry name" value="Thioesterase/thiol ester dehydrase-isomerase"/>
    <property type="match status" value="1"/>
</dbReference>
<comment type="similarity">
    <text evidence="1">Belongs to the thioesterase PaaI family.</text>
</comment>
<evidence type="ECO:0000313" key="4">
    <source>
        <dbReference type="EMBL" id="NGN63347.1"/>
    </source>
</evidence>
<evidence type="ECO:0000256" key="2">
    <source>
        <dbReference type="ARBA" id="ARBA00022801"/>
    </source>
</evidence>
<evidence type="ECO:0000256" key="1">
    <source>
        <dbReference type="ARBA" id="ARBA00008324"/>
    </source>
</evidence>
<accession>A0A6G4TWC7</accession>
<dbReference type="InterPro" id="IPR006683">
    <property type="entry name" value="Thioestr_dom"/>
</dbReference>
<dbReference type="Gene3D" id="3.10.129.10">
    <property type="entry name" value="Hotdog Thioesterase"/>
    <property type="match status" value="1"/>
</dbReference>
<dbReference type="PANTHER" id="PTHR43240:SF5">
    <property type="entry name" value="1,4-DIHYDROXY-2-NAPHTHOYL-COA THIOESTERASE 1"/>
    <property type="match status" value="1"/>
</dbReference>
<dbReference type="PANTHER" id="PTHR43240">
    <property type="entry name" value="1,4-DIHYDROXY-2-NAPHTHOYL-COA THIOESTERASE 1"/>
    <property type="match status" value="1"/>
</dbReference>